<dbReference type="Gene3D" id="2.60.120.260">
    <property type="entry name" value="Galactose-binding domain-like"/>
    <property type="match status" value="1"/>
</dbReference>
<dbReference type="InterPro" id="IPR014718">
    <property type="entry name" value="GH-type_carb-bd"/>
</dbReference>
<comment type="similarity">
    <text evidence="2 8">Belongs to the glycosyl hydrolase 2 family.</text>
</comment>
<dbReference type="InterPro" id="IPR004199">
    <property type="entry name" value="B-gal_small/dom_5"/>
</dbReference>
<dbReference type="InterPro" id="IPR006104">
    <property type="entry name" value="Glyco_hydro_2_N"/>
</dbReference>
<dbReference type="InterPro" id="IPR050347">
    <property type="entry name" value="Bact_Beta-galactosidase"/>
</dbReference>
<dbReference type="InterPro" id="IPR023232">
    <property type="entry name" value="Glyco_hydro_2_AS"/>
</dbReference>
<evidence type="ECO:0000256" key="1">
    <source>
        <dbReference type="ARBA" id="ARBA00001412"/>
    </source>
</evidence>
<dbReference type="InterPro" id="IPR006103">
    <property type="entry name" value="Glyco_hydro_2_cat"/>
</dbReference>
<reference evidence="10 11" key="1">
    <citation type="submission" date="2013-06" db="EMBL/GenBank/DDBJ databases">
        <authorList>
            <person name="Weinstock G."/>
            <person name="Sodergren E."/>
            <person name="Lobos E.A."/>
            <person name="Fulton L."/>
            <person name="Fulton R."/>
            <person name="Courtney L."/>
            <person name="Fronick C."/>
            <person name="O'Laughlin M."/>
            <person name="Godfrey J."/>
            <person name="Wilson R.M."/>
            <person name="Miner T."/>
            <person name="Farmer C."/>
            <person name="Delehaunty K."/>
            <person name="Cordes M."/>
            <person name="Minx P."/>
            <person name="Tomlinson C."/>
            <person name="Chen J."/>
            <person name="Wollam A."/>
            <person name="Pepin K.H."/>
            <person name="Bhonagiri V."/>
            <person name="Zhang X."/>
            <person name="Warren W."/>
            <person name="Mitreva M."/>
            <person name="Mardis E.R."/>
            <person name="Wilson R.K."/>
        </authorList>
    </citation>
    <scope>NUCLEOTIDE SEQUENCE [LARGE SCALE GENOMIC DNA]</scope>
    <source>
        <strain evidence="10 11">ATCC 29099</strain>
    </source>
</reference>
<sequence length="1073" mass="124040">MRISFYSLFQEKNHFHEEGFYMIIPKYFEDNHIFGVNDEPMRAYYIPTSPAQDPNWMSRTETDRFLLLNGDWKFRYFDSIYDCQEAFYDEGYDTNHFDTLPVPSNWQDHGYDIHQYTNTRYPFPFDPPYVPHENPCGAYVHSFTYKKPEGTATYHLNFEGVDSCYYVWLNGIFIGYHQVSHSTGEFDITSALREGENTLAVLVLKWCDGSYLEDQDKFRNSGIFRDVYVLARPQNYIRDFFVQTQLKDNYTAADVTIPLTFAGEPIPVSYKLTAACGCIVAEGISNGDSITFSAFDLTLWNAEHPYLYTLTLSTDNETIRQRIGFREISIRDAIVYLNGQKVRFRGTNRHDSDPYVGSAVTLEHIRKDMSLMKQHNFNAIRTSHYPNAPEFYELCDEYGFYVIDESDIEIHGVVNLYNLNIWKEGKKNPFPPFLSDNEDWTDSVVDRVRKNVMRDKNRTSVLIWSMGNEAGYGCTFEDALAWTKSYDPTRLTHYESSMHHPRNPKRGKTDFSNIDLRSRMYAAIPEMHAYLGNNPDKPFIQCEFVHAMGNGPGDIEDYYQLEEQYDTFVGGFVWEWCDHGVYMGTTDDGRKKFYYGGDSGEYPHDGNFCMDGLVYPDRTPSTGLKEYKNVHRPVRVHLVDAASGTYILQNNLDFTNLKEEVYLTYEILQNGMAVASGEIRDTELLDVAPRSKKTVQLPIKPLENGACSVIISSHQLHEKPFTPADFKLGFDQIMLNENCTDTLTALLNAEKASADSCSCAANGTASAITYTENDRVITINGADFVYVYNKLTGMFDSMIYKNHSFLKRPMEMNIWRAPTDNDRVVKRLWYEAGYDKMTQRAYNTTVEAQEDGSLKLHTTSSMAPIFRQRFLEIDAEWIITPDGIVRSSMEIERDAIMRGMYSEYFEDVTENDNPFQPNEAFLPRLGIRLFLSKRMNQAEYFGYGPHESYIDKRRASYLGKFTSRVCDLHEDYMRPQENGSHYHCEYVSVADDSRKLTVYNEQPISFNLSEYTEEELTTKGHNYELEKSGYTVFCIDYRQSGIGSGSCGPQLAKEYRLDDTHYTFSFHLKPEIL</sequence>
<keyword evidence="5 8" id="KW-0378">Hydrolase</keyword>
<dbReference type="InterPro" id="IPR032312">
    <property type="entry name" value="LacZ_4"/>
</dbReference>
<dbReference type="PANTHER" id="PTHR46323:SF2">
    <property type="entry name" value="BETA-GALACTOSIDASE"/>
    <property type="match status" value="1"/>
</dbReference>
<dbReference type="SUPFAM" id="SSF49785">
    <property type="entry name" value="Galactose-binding domain-like"/>
    <property type="match status" value="1"/>
</dbReference>
<dbReference type="InterPro" id="IPR006101">
    <property type="entry name" value="Glyco_hydro_2"/>
</dbReference>
<dbReference type="InterPro" id="IPR013783">
    <property type="entry name" value="Ig-like_fold"/>
</dbReference>
<dbReference type="HOGENOM" id="CLU_002346_0_2_9"/>
<comment type="catalytic activity">
    <reaction evidence="1 8">
        <text>Hydrolysis of terminal non-reducing beta-D-galactose residues in beta-D-galactosides.</text>
        <dbReference type="EC" id="3.2.1.23"/>
    </reaction>
</comment>
<dbReference type="PATRIC" id="fig|1256908.3.peg.1017"/>
<dbReference type="Gene3D" id="3.20.20.80">
    <property type="entry name" value="Glycosidases"/>
    <property type="match status" value="1"/>
</dbReference>
<evidence type="ECO:0000256" key="2">
    <source>
        <dbReference type="ARBA" id="ARBA00007401"/>
    </source>
</evidence>
<evidence type="ECO:0000256" key="8">
    <source>
        <dbReference type="RuleBase" id="RU361154"/>
    </source>
</evidence>
<keyword evidence="6 8" id="KW-0326">Glycosidase</keyword>
<proteinExistence type="inferred from homology"/>
<dbReference type="GO" id="GO:0009341">
    <property type="term" value="C:beta-galactosidase complex"/>
    <property type="evidence" value="ECO:0007669"/>
    <property type="project" value="InterPro"/>
</dbReference>
<dbReference type="Pfam" id="PF02836">
    <property type="entry name" value="Glyco_hydro_2_C"/>
    <property type="match status" value="1"/>
</dbReference>
<dbReference type="InterPro" id="IPR011013">
    <property type="entry name" value="Gal_mutarotase_sf_dom"/>
</dbReference>
<dbReference type="EC" id="3.2.1.23" evidence="3 8"/>
<evidence type="ECO:0000256" key="3">
    <source>
        <dbReference type="ARBA" id="ARBA00012756"/>
    </source>
</evidence>
<dbReference type="PROSITE" id="PS00719">
    <property type="entry name" value="GLYCOSYL_HYDROL_F2_1"/>
    <property type="match status" value="1"/>
</dbReference>
<dbReference type="eggNOG" id="COG3250">
    <property type="taxonomic scope" value="Bacteria"/>
</dbReference>
<dbReference type="Pfam" id="PF02929">
    <property type="entry name" value="Bgal_small_N"/>
    <property type="match status" value="1"/>
</dbReference>
<dbReference type="InterPro" id="IPR036156">
    <property type="entry name" value="Beta-gal/glucu_dom_sf"/>
</dbReference>
<dbReference type="EMBL" id="AWVJ01000069">
    <property type="protein sequence ID" value="ERK49410.1"/>
    <property type="molecule type" value="Genomic_DNA"/>
</dbReference>
<organism evidence="10 11">
    <name type="scientific">Eubacterium ramulus ATCC 29099</name>
    <dbReference type="NCBI Taxonomy" id="1256908"/>
    <lineage>
        <taxon>Bacteria</taxon>
        <taxon>Bacillati</taxon>
        <taxon>Bacillota</taxon>
        <taxon>Clostridia</taxon>
        <taxon>Eubacteriales</taxon>
        <taxon>Eubacteriaceae</taxon>
        <taxon>Eubacterium</taxon>
    </lineage>
</organism>
<gene>
    <name evidence="10" type="ORF">HMPREF0373_01107</name>
</gene>
<keyword evidence="11" id="KW-1185">Reference proteome</keyword>
<feature type="domain" description="Beta galactosidase small chain/" evidence="9">
    <location>
        <begin position="778"/>
        <end position="1069"/>
    </location>
</feature>
<dbReference type="Gene3D" id="2.60.40.10">
    <property type="entry name" value="Immunoglobulins"/>
    <property type="match status" value="2"/>
</dbReference>
<evidence type="ECO:0000259" key="9">
    <source>
        <dbReference type="SMART" id="SM01038"/>
    </source>
</evidence>
<dbReference type="Pfam" id="PF02837">
    <property type="entry name" value="Glyco_hydro_2_N"/>
    <property type="match status" value="1"/>
</dbReference>
<dbReference type="PROSITE" id="PS00608">
    <property type="entry name" value="GLYCOSYL_HYDROL_F2_2"/>
    <property type="match status" value="1"/>
</dbReference>
<dbReference type="GO" id="GO:0005990">
    <property type="term" value="P:lactose catabolic process"/>
    <property type="evidence" value="ECO:0007669"/>
    <property type="project" value="TreeGrafter"/>
</dbReference>
<evidence type="ECO:0000256" key="7">
    <source>
        <dbReference type="ARBA" id="ARBA00032230"/>
    </source>
</evidence>
<dbReference type="SUPFAM" id="SSF74650">
    <property type="entry name" value="Galactose mutarotase-like"/>
    <property type="match status" value="1"/>
</dbReference>
<dbReference type="SUPFAM" id="SSF51445">
    <property type="entry name" value="(Trans)glycosidases"/>
    <property type="match status" value="1"/>
</dbReference>
<protein>
    <recommendedName>
        <fullName evidence="4 8">Beta-galactosidase</fullName>
        <ecNumber evidence="3 8">3.2.1.23</ecNumber>
    </recommendedName>
    <alternativeName>
        <fullName evidence="7 8">Lactase</fullName>
    </alternativeName>
</protein>
<dbReference type="PANTHER" id="PTHR46323">
    <property type="entry name" value="BETA-GALACTOSIDASE"/>
    <property type="match status" value="1"/>
</dbReference>
<dbReference type="Gene3D" id="2.70.98.10">
    <property type="match status" value="1"/>
</dbReference>
<dbReference type="Pfam" id="PF16353">
    <property type="entry name" value="LacZ_4"/>
    <property type="match status" value="1"/>
</dbReference>
<dbReference type="PRINTS" id="PR00132">
    <property type="entry name" value="GLHYDRLASE2"/>
</dbReference>
<evidence type="ECO:0000313" key="11">
    <source>
        <dbReference type="Proteomes" id="UP000016608"/>
    </source>
</evidence>
<evidence type="ECO:0000256" key="6">
    <source>
        <dbReference type="ARBA" id="ARBA00023295"/>
    </source>
</evidence>
<dbReference type="Proteomes" id="UP000016608">
    <property type="component" value="Unassembled WGS sequence"/>
</dbReference>
<dbReference type="InterPro" id="IPR017853">
    <property type="entry name" value="GH"/>
</dbReference>
<dbReference type="InterPro" id="IPR006102">
    <property type="entry name" value="Ig-like_GH2"/>
</dbReference>
<evidence type="ECO:0000256" key="4">
    <source>
        <dbReference type="ARBA" id="ARBA00013303"/>
    </source>
</evidence>
<name>U2PFT5_EUBRA</name>
<dbReference type="SMART" id="SM01038">
    <property type="entry name" value="Bgal_small_N"/>
    <property type="match status" value="1"/>
</dbReference>
<dbReference type="GO" id="GO:0030246">
    <property type="term" value="F:carbohydrate binding"/>
    <property type="evidence" value="ECO:0007669"/>
    <property type="project" value="InterPro"/>
</dbReference>
<dbReference type="GO" id="GO:0004565">
    <property type="term" value="F:beta-galactosidase activity"/>
    <property type="evidence" value="ECO:0007669"/>
    <property type="project" value="UniProtKB-EC"/>
</dbReference>
<dbReference type="InterPro" id="IPR008979">
    <property type="entry name" value="Galactose-bd-like_sf"/>
</dbReference>
<dbReference type="InterPro" id="IPR023230">
    <property type="entry name" value="Glyco_hydro_2_CS"/>
</dbReference>
<comment type="caution">
    <text evidence="10">The sequence shown here is derived from an EMBL/GenBank/DDBJ whole genome shotgun (WGS) entry which is preliminary data.</text>
</comment>
<evidence type="ECO:0000256" key="5">
    <source>
        <dbReference type="ARBA" id="ARBA00022801"/>
    </source>
</evidence>
<dbReference type="AlphaFoldDB" id="U2PFT5"/>
<dbReference type="Pfam" id="PF00703">
    <property type="entry name" value="Glyco_hydro_2"/>
    <property type="match status" value="1"/>
</dbReference>
<accession>U2PFT5</accession>
<evidence type="ECO:0000313" key="10">
    <source>
        <dbReference type="EMBL" id="ERK49410.1"/>
    </source>
</evidence>
<dbReference type="SUPFAM" id="SSF49303">
    <property type="entry name" value="beta-Galactosidase/glucuronidase domain"/>
    <property type="match status" value="2"/>
</dbReference>